<dbReference type="RefSeq" id="WP_244076767.1">
    <property type="nucleotide sequence ID" value="NZ_AP025581.1"/>
</dbReference>
<evidence type="ECO:0008006" key="3">
    <source>
        <dbReference type="Google" id="ProtNLM"/>
    </source>
</evidence>
<dbReference type="EMBL" id="BQOL01000002">
    <property type="protein sequence ID" value="GKI19540.1"/>
    <property type="molecule type" value="Genomic_DNA"/>
</dbReference>
<dbReference type="AlphaFoldDB" id="A0AA37P0F8"/>
<gene>
    <name evidence="1" type="ORF">CE91St16_24480</name>
</gene>
<organism evidence="1 2">
    <name type="scientific">Alistipes finegoldii</name>
    <dbReference type="NCBI Taxonomy" id="214856"/>
    <lineage>
        <taxon>Bacteria</taxon>
        <taxon>Pseudomonadati</taxon>
        <taxon>Bacteroidota</taxon>
        <taxon>Bacteroidia</taxon>
        <taxon>Bacteroidales</taxon>
        <taxon>Rikenellaceae</taxon>
        <taxon>Alistipes</taxon>
    </lineage>
</organism>
<evidence type="ECO:0000313" key="1">
    <source>
        <dbReference type="EMBL" id="GKI19540.1"/>
    </source>
</evidence>
<dbReference type="Proteomes" id="UP001055105">
    <property type="component" value="Unassembled WGS sequence"/>
</dbReference>
<comment type="caution">
    <text evidence="1">The sequence shown here is derived from an EMBL/GenBank/DDBJ whole genome shotgun (WGS) entry which is preliminary data.</text>
</comment>
<sequence>MAENQTLAVLQEILLKSRIKFVTGTEAEWRAANPVLLDGEYGLIRGSSPLKYKVGDGTKTWSALGWGNVTSLAQLTADATHRLVTDAEKTGWNEKADVFTFNYEGYLNPPTGGLNPQGQVAKNIVAAINANKKCVVVAQNVAVQEIEDSISGFVSITEVSASAVTGLIDTIRMASDDSGRTVFLATASITFKSDGTVTTAAVPYTGRIVMEDALPEYSTEKAPTVSGFAATYYLTRNGSRIGVPINIPLDQVLRGSSIKTVVTANSPYSGAKVGDKYIEFLFQNNNTPQYLPVQDLVDVYTGDDQYIQVTESNVIKLNYSVLSLKLAADLKKSYDNFYDPKGAGEAAAKAAIDEFKASTFVIQCTIPGMN</sequence>
<evidence type="ECO:0000313" key="2">
    <source>
        <dbReference type="Proteomes" id="UP001055105"/>
    </source>
</evidence>
<reference evidence="1" key="1">
    <citation type="submission" date="2022-01" db="EMBL/GenBank/DDBJ databases">
        <title>Novel bile acid biosynthetic pathways are enriched in the microbiome of centenarians.</title>
        <authorList>
            <person name="Sato Y."/>
            <person name="Atarashi K."/>
            <person name="Plichta R.D."/>
            <person name="Arai Y."/>
            <person name="Sasajima S."/>
            <person name="Kearney M.S."/>
            <person name="Suda W."/>
            <person name="Takeshita K."/>
            <person name="Sasaki T."/>
            <person name="Okamoto S."/>
            <person name="Skelly N.A."/>
            <person name="Okamura Y."/>
            <person name="Vlamakis H."/>
            <person name="Li Y."/>
            <person name="Tanoue T."/>
            <person name="Takei H."/>
            <person name="Nittono H."/>
            <person name="Narushima S."/>
            <person name="Irie J."/>
            <person name="Itoh H."/>
            <person name="Moriya K."/>
            <person name="Sugiura Y."/>
            <person name="Suematsu M."/>
            <person name="Moritoki N."/>
            <person name="Shibata S."/>
            <person name="Littman R.D."/>
            <person name="Fischbach A.M."/>
            <person name="Uwamino Y."/>
            <person name="Inoue T."/>
            <person name="Honda A."/>
            <person name="Hattori M."/>
            <person name="Murai T."/>
            <person name="Xavier J.R."/>
            <person name="Hirose N."/>
            <person name="Honda K."/>
        </authorList>
    </citation>
    <scope>NUCLEOTIDE SEQUENCE</scope>
    <source>
        <strain evidence="1">CE91-St16</strain>
    </source>
</reference>
<accession>A0AA37P0F8</accession>
<dbReference type="SUPFAM" id="SSF69349">
    <property type="entry name" value="Phage fibre proteins"/>
    <property type="match status" value="1"/>
</dbReference>
<protein>
    <recommendedName>
        <fullName evidence="3">Major tropism determinant N-terminal domain-containing protein</fullName>
    </recommendedName>
</protein>
<name>A0AA37P0F8_9BACT</name>
<proteinExistence type="predicted"/>